<feature type="domain" description="Cas12f1-like TNB" evidence="2">
    <location>
        <begin position="162"/>
        <end position="229"/>
    </location>
</feature>
<dbReference type="Proteomes" id="UP000067061">
    <property type="component" value="Chromosome"/>
</dbReference>
<evidence type="ECO:0000256" key="1">
    <source>
        <dbReference type="ARBA" id="ARBA00023125"/>
    </source>
</evidence>
<accession>A0AAC8WEV1</accession>
<gene>
    <name evidence="3" type="ORF">RO02_05760</name>
</gene>
<dbReference type="Pfam" id="PF07282">
    <property type="entry name" value="Cas12f1-like_TNB"/>
    <property type="match status" value="1"/>
</dbReference>
<protein>
    <recommendedName>
        <fullName evidence="2">Cas12f1-like TNB domain-containing protein</fullName>
    </recommendedName>
</protein>
<name>A0AAC8WEV1_FUSNP</name>
<dbReference type="GO" id="GO:0003677">
    <property type="term" value="F:DNA binding"/>
    <property type="evidence" value="ECO:0007669"/>
    <property type="project" value="UniProtKB-KW"/>
</dbReference>
<evidence type="ECO:0000313" key="3">
    <source>
        <dbReference type="EMBL" id="ALM94141.1"/>
    </source>
</evidence>
<reference evidence="3 4" key="1">
    <citation type="submission" date="2015-11" db="EMBL/GenBank/DDBJ databases">
        <authorList>
            <person name="Kook J.-K."/>
            <person name="Park S.-N."/>
            <person name="Lim Y.K."/>
            <person name="Jo E."/>
        </authorList>
    </citation>
    <scope>NUCLEOTIDE SEQUENCE [LARGE SCALE GENOMIC DNA]</scope>
    <source>
        <strain evidence="3 4">ChDC F306</strain>
    </source>
</reference>
<evidence type="ECO:0000313" key="4">
    <source>
        <dbReference type="Proteomes" id="UP000067061"/>
    </source>
</evidence>
<dbReference type="InterPro" id="IPR010095">
    <property type="entry name" value="Cas12f1-like_TNB"/>
</dbReference>
<dbReference type="NCBIfam" id="NF040570">
    <property type="entry name" value="guided_TnpB"/>
    <property type="match status" value="1"/>
</dbReference>
<sequence>MSRSIEYSKSKKIKLKECKNFNRKKLKVQKLFYRLNCIRDDYNNKIVDEITRAKLKYITIEDLKVSNMIKNKHLYSIRTKLINKCKDRNIELRLVDTFYPSSKTCKVQKIFYRLNCIRDDYNNKIVNEITRAKLKYITIEDLKVSNMIKNRHLSKAIQEQNFYAIRTKLINKCKERNIELRLVDTFYPSSKTCSCCGSIKKDLKLNDRNYKCCNCGLEIDRDYNASINLEKAKVYKIIA</sequence>
<organism evidence="3 4">
    <name type="scientific">Fusobacterium nucleatum subsp. polymorphum</name>
    <name type="common">Fusobacterium polymorphum</name>
    <dbReference type="NCBI Taxonomy" id="76857"/>
    <lineage>
        <taxon>Bacteria</taxon>
        <taxon>Fusobacteriati</taxon>
        <taxon>Fusobacteriota</taxon>
        <taxon>Fusobacteriia</taxon>
        <taxon>Fusobacteriales</taxon>
        <taxon>Fusobacteriaceae</taxon>
        <taxon>Fusobacterium</taxon>
    </lineage>
</organism>
<dbReference type="EMBL" id="CP013121">
    <property type="protein sequence ID" value="ALM94141.1"/>
    <property type="molecule type" value="Genomic_DNA"/>
</dbReference>
<proteinExistence type="predicted"/>
<keyword evidence="1" id="KW-0238">DNA-binding</keyword>
<dbReference type="AlphaFoldDB" id="A0AAC8WEV1"/>
<evidence type="ECO:0000259" key="2">
    <source>
        <dbReference type="Pfam" id="PF07282"/>
    </source>
</evidence>